<dbReference type="Proteomes" id="UP000237968">
    <property type="component" value="Unassembled WGS sequence"/>
</dbReference>
<accession>A0A2S9XFS0</accession>
<evidence type="ECO:0000313" key="2">
    <source>
        <dbReference type="EMBL" id="PRP91714.1"/>
    </source>
</evidence>
<dbReference type="OrthoDB" id="9787933at2"/>
<reference evidence="2 3" key="1">
    <citation type="submission" date="2018-03" db="EMBL/GenBank/DDBJ databases">
        <title>Draft Genome Sequences of the Obligatory Marine Myxobacteria Enhygromyxa salina SWB005.</title>
        <authorList>
            <person name="Poehlein A."/>
            <person name="Moghaddam J.A."/>
            <person name="Harms H."/>
            <person name="Alanjari M."/>
            <person name="Koenig G.M."/>
            <person name="Daniel R."/>
            <person name="Schaeberle T.F."/>
        </authorList>
    </citation>
    <scope>NUCLEOTIDE SEQUENCE [LARGE SCALE GENOMIC DNA]</scope>
    <source>
        <strain evidence="2 3">SWB005</strain>
    </source>
</reference>
<feature type="region of interest" description="Disordered" evidence="1">
    <location>
        <begin position="1"/>
        <end position="23"/>
    </location>
</feature>
<comment type="caution">
    <text evidence="2">The sequence shown here is derived from an EMBL/GenBank/DDBJ whole genome shotgun (WGS) entry which is preliminary data.</text>
</comment>
<name>A0A2S9XFS0_9BACT</name>
<dbReference type="Gene3D" id="3.40.50.1820">
    <property type="entry name" value="alpha/beta hydrolase"/>
    <property type="match status" value="1"/>
</dbReference>
<keyword evidence="3" id="KW-1185">Reference proteome</keyword>
<sequence length="57" mass="6284">MLEIHLRASDRHELEAHEDDAGHGFDCDHRGSFNSAASAHARQRSLEFLTTQLGPAA</sequence>
<dbReference type="EMBL" id="PVNK01000232">
    <property type="protein sequence ID" value="PRP91714.1"/>
    <property type="molecule type" value="Genomic_DNA"/>
</dbReference>
<protein>
    <submittedName>
        <fullName evidence="2">Uncharacterized protein</fullName>
    </submittedName>
</protein>
<dbReference type="RefSeq" id="WP_146156157.1">
    <property type="nucleotide sequence ID" value="NZ_PVNK01000232.1"/>
</dbReference>
<dbReference type="InterPro" id="IPR029058">
    <property type="entry name" value="AB_hydrolase_fold"/>
</dbReference>
<gene>
    <name evidence="2" type="ORF">ENSA5_52940</name>
</gene>
<organism evidence="2 3">
    <name type="scientific">Enhygromyxa salina</name>
    <dbReference type="NCBI Taxonomy" id="215803"/>
    <lineage>
        <taxon>Bacteria</taxon>
        <taxon>Pseudomonadati</taxon>
        <taxon>Myxococcota</taxon>
        <taxon>Polyangia</taxon>
        <taxon>Nannocystales</taxon>
        <taxon>Nannocystaceae</taxon>
        <taxon>Enhygromyxa</taxon>
    </lineage>
</organism>
<proteinExistence type="predicted"/>
<evidence type="ECO:0000313" key="3">
    <source>
        <dbReference type="Proteomes" id="UP000237968"/>
    </source>
</evidence>
<evidence type="ECO:0000256" key="1">
    <source>
        <dbReference type="SAM" id="MobiDB-lite"/>
    </source>
</evidence>
<dbReference type="AlphaFoldDB" id="A0A2S9XFS0"/>